<evidence type="ECO:0000259" key="7">
    <source>
        <dbReference type="Pfam" id="PF16822"/>
    </source>
</evidence>
<dbReference type="RefSeq" id="WP_279243741.1">
    <property type="nucleotide sequence ID" value="NZ_SHNN01000001.1"/>
</dbReference>
<sequence>MKYKIRIYVAILLLSFPAFLTVVYPSLSGDSRVELRELQNIPSLPTGFWTLRRWPSQFDQFTSDRFPFRTDLIRFIGNIFYTMDISISPEVLIGSQGWLFLRKTSDVLDESRGVKTLAPSQVTAWAASYIHRKEQLQEQGIELLLVIVPNKHTIYPQFMGKSNFLVGPTITDQIVAKLDEFQTEGIVDLRSVLREKAKSEQIYGRYNTHWNDRGAYFGYREIIKNIPNSHQILEEQLNFQSGQVVGGLTRLIGQSELTEESQVLIGDESNPSFEFNALAQKENFRTTGFITETTLTHLPRAIFLCDSNTDQYLYKYLAPSFHEALFVHHKGMKFDQEPIDSFQPNYVVYIIVERLIPYSLD</sequence>
<evidence type="ECO:0000256" key="2">
    <source>
        <dbReference type="ARBA" id="ARBA00005182"/>
    </source>
</evidence>
<dbReference type="Proteomes" id="UP001143362">
    <property type="component" value="Unassembled WGS sequence"/>
</dbReference>
<proteinExistence type="predicted"/>
<keyword evidence="9" id="KW-1185">Reference proteome</keyword>
<evidence type="ECO:0000256" key="3">
    <source>
        <dbReference type="ARBA" id="ARBA00022679"/>
    </source>
</evidence>
<feature type="domain" description="AlgX/AlgJ SGNH hydrolase-like" evidence="7">
    <location>
        <begin position="91"/>
        <end position="260"/>
    </location>
</feature>
<keyword evidence="3" id="KW-0808">Transferase</keyword>
<keyword evidence="4" id="KW-0732">Signal</keyword>
<gene>
    <name evidence="8" type="ORF">EYC98_02570</name>
</gene>
<name>A0ABT3TBV4_9GAMM</name>
<dbReference type="Pfam" id="PF16822">
    <property type="entry name" value="ALGX"/>
    <property type="match status" value="1"/>
</dbReference>
<keyword evidence="6" id="KW-0016">Alginate biosynthesis</keyword>
<organism evidence="8 9">
    <name type="scientific">Candidatus Litorirhabdus singularis</name>
    <dbReference type="NCBI Taxonomy" id="2518993"/>
    <lineage>
        <taxon>Bacteria</taxon>
        <taxon>Pseudomonadati</taxon>
        <taxon>Pseudomonadota</taxon>
        <taxon>Gammaproteobacteria</taxon>
        <taxon>Cellvibrionales</taxon>
        <taxon>Halieaceae</taxon>
        <taxon>Candidatus Litorirhabdus</taxon>
    </lineage>
</organism>
<evidence type="ECO:0000256" key="6">
    <source>
        <dbReference type="ARBA" id="ARBA00022841"/>
    </source>
</evidence>
<evidence type="ECO:0000256" key="4">
    <source>
        <dbReference type="ARBA" id="ARBA00022729"/>
    </source>
</evidence>
<dbReference type="EMBL" id="SHNN01000001">
    <property type="protein sequence ID" value="MCX2979743.1"/>
    <property type="molecule type" value="Genomic_DNA"/>
</dbReference>
<keyword evidence="5" id="KW-0574">Periplasm</keyword>
<protein>
    <recommendedName>
        <fullName evidence="7">AlgX/AlgJ SGNH hydrolase-like domain-containing protein</fullName>
    </recommendedName>
</protein>
<accession>A0ABT3TBV4</accession>
<evidence type="ECO:0000313" key="8">
    <source>
        <dbReference type="EMBL" id="MCX2979743.1"/>
    </source>
</evidence>
<comment type="subcellular location">
    <subcellularLocation>
        <location evidence="1">Periplasm</location>
    </subcellularLocation>
</comment>
<evidence type="ECO:0000256" key="5">
    <source>
        <dbReference type="ARBA" id="ARBA00022764"/>
    </source>
</evidence>
<evidence type="ECO:0000256" key="1">
    <source>
        <dbReference type="ARBA" id="ARBA00004418"/>
    </source>
</evidence>
<comment type="pathway">
    <text evidence="2">Glycan biosynthesis; alginate biosynthesis.</text>
</comment>
<dbReference type="InterPro" id="IPR031811">
    <property type="entry name" value="ALGX/ALGJ_SGNH-like"/>
</dbReference>
<evidence type="ECO:0000313" key="9">
    <source>
        <dbReference type="Proteomes" id="UP001143362"/>
    </source>
</evidence>
<reference evidence="8" key="1">
    <citation type="submission" date="2019-02" db="EMBL/GenBank/DDBJ databases">
        <authorList>
            <person name="Li S.-H."/>
        </authorList>
    </citation>
    <scope>NUCLEOTIDE SEQUENCE</scope>
    <source>
        <strain evidence="8">IMCC14734</strain>
    </source>
</reference>
<comment type="caution">
    <text evidence="8">The sequence shown here is derived from an EMBL/GenBank/DDBJ whole genome shotgun (WGS) entry which is preliminary data.</text>
</comment>